<sequence>MPPEEPDDPLRFFVRRRVFGNKSEELFAGDCFHRQSAARGDGVKDSQLRWDEQDLEALAWARPGWVTVA</sequence>
<gene>
    <name evidence="1" type="ORF">BHQ21_09665</name>
</gene>
<comment type="caution">
    <text evidence="1">The sequence shown here is derived from an EMBL/GenBank/DDBJ whole genome shotgun (WGS) entry which is preliminary data.</text>
</comment>
<protein>
    <submittedName>
        <fullName evidence="1">Uncharacterized protein</fullName>
    </submittedName>
</protein>
<proteinExistence type="predicted"/>
<organism evidence="1 2">
    <name type="scientific">Mycobacterium sherrisii</name>
    <dbReference type="NCBI Taxonomy" id="243061"/>
    <lineage>
        <taxon>Bacteria</taxon>
        <taxon>Bacillati</taxon>
        <taxon>Actinomycetota</taxon>
        <taxon>Actinomycetes</taxon>
        <taxon>Mycobacteriales</taxon>
        <taxon>Mycobacteriaceae</taxon>
        <taxon>Mycobacterium</taxon>
        <taxon>Mycobacterium simiae complex</taxon>
    </lineage>
</organism>
<evidence type="ECO:0000313" key="2">
    <source>
        <dbReference type="Proteomes" id="UP000094224"/>
    </source>
</evidence>
<evidence type="ECO:0000313" key="1">
    <source>
        <dbReference type="EMBL" id="ODR07002.1"/>
    </source>
</evidence>
<dbReference type="AlphaFoldDB" id="A0A1E3SXY8"/>
<keyword evidence="2" id="KW-1185">Reference proteome</keyword>
<accession>A0A1E3SXY8</accession>
<reference evidence="2" key="1">
    <citation type="submission" date="2016-09" db="EMBL/GenBank/DDBJ databases">
        <authorList>
            <person name="Greninger A.L."/>
            <person name="Jerome K.R."/>
            <person name="Mcnair B."/>
            <person name="Wallis C."/>
            <person name="Fang F."/>
        </authorList>
    </citation>
    <scope>NUCLEOTIDE SEQUENCE [LARGE SCALE GENOMIC DNA]</scope>
    <source>
        <strain evidence="2">BC1_M4</strain>
    </source>
</reference>
<dbReference type="EMBL" id="MIHC01000014">
    <property type="protein sequence ID" value="ODR07002.1"/>
    <property type="molecule type" value="Genomic_DNA"/>
</dbReference>
<dbReference type="Proteomes" id="UP000094224">
    <property type="component" value="Unassembled WGS sequence"/>
</dbReference>
<name>A0A1E3SXY8_9MYCO</name>